<protein>
    <recommendedName>
        <fullName evidence="1">DUF397 domain-containing protein</fullName>
    </recommendedName>
</protein>
<comment type="caution">
    <text evidence="2">The sequence shown here is derived from an EMBL/GenBank/DDBJ whole genome shotgun (WGS) entry which is preliminary data.</text>
</comment>
<dbReference type="AlphaFoldDB" id="A0A841IIQ6"/>
<sequence>MRPHAANWHKSSYSGTSSDCVEVADLVGGTAVRDTKHRDLGMLVFPASEWQTFLNSARNDLC</sequence>
<accession>A0A841IIQ6</accession>
<dbReference type="InterPro" id="IPR007278">
    <property type="entry name" value="DUF397"/>
</dbReference>
<feature type="domain" description="DUF397" evidence="1">
    <location>
        <begin position="6"/>
        <end position="58"/>
    </location>
</feature>
<keyword evidence="3" id="KW-1185">Reference proteome</keyword>
<reference evidence="2 3" key="1">
    <citation type="submission" date="2020-08" db="EMBL/GenBank/DDBJ databases">
        <title>Genomic Encyclopedia of Type Strains, Phase III (KMG-III): the genomes of soil and plant-associated and newly described type strains.</title>
        <authorList>
            <person name="Whitman W."/>
        </authorList>
    </citation>
    <scope>NUCLEOTIDE SEQUENCE [LARGE SCALE GENOMIC DNA]</scope>
    <source>
        <strain evidence="2 3">CECT 8712</strain>
    </source>
</reference>
<name>A0A841IIQ6_9ACTN</name>
<dbReference type="EMBL" id="JACHJO010000002">
    <property type="protein sequence ID" value="MBB6118553.1"/>
    <property type="molecule type" value="Genomic_DNA"/>
</dbReference>
<dbReference type="RefSeq" id="WP_184286780.1">
    <property type="nucleotide sequence ID" value="NZ_JACHJO010000002.1"/>
</dbReference>
<evidence type="ECO:0000313" key="2">
    <source>
        <dbReference type="EMBL" id="MBB6118553.1"/>
    </source>
</evidence>
<evidence type="ECO:0000259" key="1">
    <source>
        <dbReference type="Pfam" id="PF04149"/>
    </source>
</evidence>
<gene>
    <name evidence="2" type="ORF">FHS13_000485</name>
</gene>
<dbReference type="Pfam" id="PF04149">
    <property type="entry name" value="DUF397"/>
    <property type="match status" value="1"/>
</dbReference>
<dbReference type="Proteomes" id="UP000536604">
    <property type="component" value="Unassembled WGS sequence"/>
</dbReference>
<proteinExistence type="predicted"/>
<evidence type="ECO:0000313" key="3">
    <source>
        <dbReference type="Proteomes" id="UP000536604"/>
    </source>
</evidence>
<organism evidence="2 3">
    <name type="scientific">Nocardiopsis algeriensis</name>
    <dbReference type="NCBI Taxonomy" id="1478215"/>
    <lineage>
        <taxon>Bacteria</taxon>
        <taxon>Bacillati</taxon>
        <taxon>Actinomycetota</taxon>
        <taxon>Actinomycetes</taxon>
        <taxon>Streptosporangiales</taxon>
        <taxon>Nocardiopsidaceae</taxon>
        <taxon>Nocardiopsis</taxon>
    </lineage>
</organism>